<proteinExistence type="inferred from homology"/>
<dbReference type="GO" id="GO:0007094">
    <property type="term" value="P:mitotic spindle assembly checkpoint signaling"/>
    <property type="evidence" value="ECO:0007669"/>
    <property type="project" value="InterPro"/>
</dbReference>
<dbReference type="GO" id="GO:0051315">
    <property type="term" value="P:attachment of mitotic spindle microtubules to kinetochore"/>
    <property type="evidence" value="ECO:0007669"/>
    <property type="project" value="TreeGrafter"/>
</dbReference>
<dbReference type="GO" id="GO:0051301">
    <property type="term" value="P:cell division"/>
    <property type="evidence" value="ECO:0007669"/>
    <property type="project" value="UniProtKB-KW"/>
</dbReference>
<evidence type="ECO:0000256" key="2">
    <source>
        <dbReference type="ARBA" id="ARBA00008029"/>
    </source>
</evidence>
<dbReference type="EMBL" id="HACM01004231">
    <property type="protein sequence ID" value="CRZ04673.1"/>
    <property type="molecule type" value="Transcribed_RNA"/>
</dbReference>
<dbReference type="GO" id="GO:0005635">
    <property type="term" value="C:nuclear envelope"/>
    <property type="evidence" value="ECO:0007669"/>
    <property type="project" value="TreeGrafter"/>
</dbReference>
<dbReference type="InterPro" id="IPR008672">
    <property type="entry name" value="Mad1"/>
</dbReference>
<accession>A0A0H5QRL2</accession>
<dbReference type="PANTHER" id="PTHR23168:SF0">
    <property type="entry name" value="MITOTIC SPINDLE ASSEMBLY CHECKPOINT PROTEIN MAD1"/>
    <property type="match status" value="1"/>
</dbReference>
<dbReference type="PANTHER" id="PTHR23168">
    <property type="entry name" value="MITOTIC SPINDLE ASSEMBLY CHECKPOINT PROTEIN MAD1 MITOTIC ARREST DEFICIENT-LIKE PROTEIN 1"/>
    <property type="match status" value="1"/>
</dbReference>
<organism evidence="7">
    <name type="scientific">Spongospora subterranea</name>
    <dbReference type="NCBI Taxonomy" id="70186"/>
    <lineage>
        <taxon>Eukaryota</taxon>
        <taxon>Sar</taxon>
        <taxon>Rhizaria</taxon>
        <taxon>Endomyxa</taxon>
        <taxon>Phytomyxea</taxon>
        <taxon>Plasmodiophorida</taxon>
        <taxon>Plasmodiophoridae</taxon>
        <taxon>Spongospora</taxon>
    </lineage>
</organism>
<name>A0A0H5QRL2_9EUKA</name>
<evidence type="ECO:0000256" key="1">
    <source>
        <dbReference type="ARBA" id="ARBA00004123"/>
    </source>
</evidence>
<keyword evidence="4" id="KW-0498">Mitosis</keyword>
<dbReference type="AlphaFoldDB" id="A0A0H5QRL2"/>
<evidence type="ECO:0000256" key="6">
    <source>
        <dbReference type="ARBA" id="ARBA00023306"/>
    </source>
</evidence>
<dbReference type="GO" id="GO:0072686">
    <property type="term" value="C:mitotic spindle"/>
    <property type="evidence" value="ECO:0007669"/>
    <property type="project" value="TreeGrafter"/>
</dbReference>
<sequence length="249" mass="28070">MDDGSDSGKNPDAGFMSQVRALLNASSDSMAVHSLVSLLSEFRALRGCKEQLVKCQSDAAIRERQYDDALNTIAALEARVAKGETNPLNTKVLRLKRGPMDQEKVLTSDASTQSSTEANEVALTVEIGRLNQEISSWKKRRDTLKAVFTRQTEQFIDDCMQLLGYRVEFLADKHEYRLRSIFAAADSNDEEECLLFRRARDNSMQVIETEFIKSLSPKTMDLLLKSSSIPVFLSQITLDLWRSTIRYSS</sequence>
<keyword evidence="5" id="KW-0539">Nucleus</keyword>
<keyword evidence="6" id="KW-0131">Cell cycle</keyword>
<comment type="similarity">
    <text evidence="2">Belongs to the MAD1 family.</text>
</comment>
<keyword evidence="3" id="KW-0132">Cell division</keyword>
<dbReference type="Gene3D" id="6.10.250.90">
    <property type="match status" value="1"/>
</dbReference>
<evidence type="ECO:0000256" key="3">
    <source>
        <dbReference type="ARBA" id="ARBA00022618"/>
    </source>
</evidence>
<dbReference type="GO" id="GO:0000776">
    <property type="term" value="C:kinetochore"/>
    <property type="evidence" value="ECO:0007669"/>
    <property type="project" value="TreeGrafter"/>
</dbReference>
<dbReference type="Pfam" id="PF05557">
    <property type="entry name" value="MAD"/>
    <property type="match status" value="1"/>
</dbReference>
<reference evidence="7" key="1">
    <citation type="submission" date="2015-04" db="EMBL/GenBank/DDBJ databases">
        <title>The genome sequence of the plant pathogenic Rhizarian Plasmodiophora brassicae reveals insights in its biotrophic life cycle and the origin of chitin synthesis.</title>
        <authorList>
            <person name="Schwelm A."/>
            <person name="Fogelqvist J."/>
            <person name="Knaust A."/>
            <person name="Julke S."/>
            <person name="Lilja T."/>
            <person name="Dhandapani V."/>
            <person name="Bonilla-Rosso G."/>
            <person name="Karlsson M."/>
            <person name="Shevchenko A."/>
            <person name="Choi S.R."/>
            <person name="Kim H.G."/>
            <person name="Park J.Y."/>
            <person name="Lim Y.P."/>
            <person name="Ludwig-Muller J."/>
            <person name="Dixelius C."/>
        </authorList>
    </citation>
    <scope>NUCLEOTIDE SEQUENCE</scope>
    <source>
        <tissue evidence="7">Potato root galls</tissue>
    </source>
</reference>
<evidence type="ECO:0000256" key="4">
    <source>
        <dbReference type="ARBA" id="ARBA00022776"/>
    </source>
</evidence>
<comment type="subcellular location">
    <subcellularLocation>
        <location evidence="1">Nucleus</location>
    </subcellularLocation>
</comment>
<dbReference type="Gene3D" id="3.30.457.60">
    <property type="match status" value="1"/>
</dbReference>
<evidence type="ECO:0000256" key="5">
    <source>
        <dbReference type="ARBA" id="ARBA00023242"/>
    </source>
</evidence>
<protein>
    <submittedName>
        <fullName evidence="7">Uncharacterized protein</fullName>
    </submittedName>
</protein>
<evidence type="ECO:0000313" key="7">
    <source>
        <dbReference type="EMBL" id="CRZ04673.1"/>
    </source>
</evidence>